<keyword evidence="2" id="KW-0418">Kinase</keyword>
<sequence>MIRFVTSFSADGYQQYAKNMLLSVIENWQDSLKLIAYYHDFPEELVADLPQSPLIEYRNLNNVQDMVDYRNRMAKYDGTAEGKVAYNWRLDAIKWCHKIYAMTDLSLEISEQDVKGGWLIWLDADTVTHTPLSEARMLPMLPKGAELVHLGRKDVDYSETSFIAFNLDYETPHYLLADLRGCYDIGEVISYREWHDGFIFERLLNIYKAHGMRVHNLSPNTAGLDAFGNSPLGQYLKHYKGALKTKLWTTETSPDVKAGRYKQLADLVRLYGSETILEVGTWNGGRAIEMALASFEKLDKVHYIGFDLFEEATQDLDTYELNSKPHNTVDIVTKRLNDFAGFMFLKGKEFTFDLHKGDSKVTLPAALKSGKLSGLKFAFIDGGHSEETVLSDYDVLKDVPCLVFDDYFSKDKDGNILGEEYLGTNRLVESFKDKEPYRVVVLPSDDPVRGGGRTHLAVLLSDPNLPQLPDKFRRAPIVVKPRDSMPKDDIIDNVNGNLKLIKDWSVIKTGTVNADHAIIVSAGPSIDYDKLKQVIKDTNGVVVCVKHSYPLLLANGIKPYACVILDPRPADGLSTHGKVRKDLFETVDPSTKFLVASMTDISMTKHLMEKTTNIYGWHAYCEAVRRVQKAGEDNQFALADGVHIPPDAVFVTGGTCSAMRSIGMFHIFGVRNFHLFGFDCCVPEETLTDAMKKERDEEDRPKFLNVETNDVLFWTTGELLAMAQDCEKLFNSEQVEMNVTMYEGDKPTLAGEIFRASRMGHKTYYKDFFKDA</sequence>
<protein>
    <submittedName>
        <fullName evidence="2">6-hydroxymethylpterin diphosphokinase MptE-like</fullName>
    </submittedName>
</protein>
<dbReference type="Pfam" id="PF13578">
    <property type="entry name" value="Methyltransf_24"/>
    <property type="match status" value="1"/>
</dbReference>
<proteinExistence type="predicted"/>
<evidence type="ECO:0000313" key="2">
    <source>
        <dbReference type="EMBL" id="CAB4167154.1"/>
    </source>
</evidence>
<dbReference type="InterPro" id="IPR002826">
    <property type="entry name" value="MptE-like"/>
</dbReference>
<organism evidence="2">
    <name type="scientific">uncultured Caudovirales phage</name>
    <dbReference type="NCBI Taxonomy" id="2100421"/>
    <lineage>
        <taxon>Viruses</taxon>
        <taxon>Duplodnaviria</taxon>
        <taxon>Heunggongvirae</taxon>
        <taxon>Uroviricota</taxon>
        <taxon>Caudoviricetes</taxon>
        <taxon>Peduoviridae</taxon>
        <taxon>Maltschvirus</taxon>
        <taxon>Maltschvirus maltsch</taxon>
    </lineage>
</organism>
<dbReference type="GO" id="GO:0016301">
    <property type="term" value="F:kinase activity"/>
    <property type="evidence" value="ECO:0007669"/>
    <property type="project" value="UniProtKB-KW"/>
</dbReference>
<keyword evidence="2" id="KW-0808">Transferase</keyword>
<evidence type="ECO:0000313" key="4">
    <source>
        <dbReference type="EMBL" id="CAB4196405.1"/>
    </source>
</evidence>
<evidence type="ECO:0000313" key="3">
    <source>
        <dbReference type="EMBL" id="CAB4168559.1"/>
    </source>
</evidence>
<gene>
    <name evidence="4" type="ORF">UFOVP1292_9</name>
    <name evidence="5" type="ORF">UFOVP1411_83</name>
    <name evidence="2" type="ORF">UFOVP859_3</name>
    <name evidence="3" type="ORF">UFOVP882_85</name>
</gene>
<dbReference type="EMBL" id="LR797357">
    <property type="protein sequence ID" value="CAB4205383.1"/>
    <property type="molecule type" value="Genomic_DNA"/>
</dbReference>
<dbReference type="EMBL" id="LR796816">
    <property type="protein sequence ID" value="CAB4167154.1"/>
    <property type="molecule type" value="Genomic_DNA"/>
</dbReference>
<dbReference type="EMBL" id="LR797251">
    <property type="protein sequence ID" value="CAB4196405.1"/>
    <property type="molecule type" value="Genomic_DNA"/>
</dbReference>
<dbReference type="Pfam" id="PF01973">
    <property type="entry name" value="MptE-like"/>
    <property type="match status" value="1"/>
</dbReference>
<dbReference type="InterPro" id="IPR029063">
    <property type="entry name" value="SAM-dependent_MTases_sf"/>
</dbReference>
<dbReference type="EMBL" id="LR796826">
    <property type="protein sequence ID" value="CAB4168559.1"/>
    <property type="molecule type" value="Genomic_DNA"/>
</dbReference>
<name>A0A6J5PHL5_9CAUD</name>
<dbReference type="SUPFAM" id="SSF53335">
    <property type="entry name" value="S-adenosyl-L-methionine-dependent methyltransferases"/>
    <property type="match status" value="1"/>
</dbReference>
<accession>A0A6J5PHL5</accession>
<feature type="domain" description="6-hydroxymethylpterin diphosphokinase MptE-like" evidence="1">
    <location>
        <begin position="493"/>
        <end position="684"/>
    </location>
</feature>
<reference evidence="2" key="1">
    <citation type="submission" date="2020-04" db="EMBL/GenBank/DDBJ databases">
        <authorList>
            <person name="Chiriac C."/>
            <person name="Salcher M."/>
            <person name="Ghai R."/>
            <person name="Kavagutti S V."/>
        </authorList>
    </citation>
    <scope>NUCLEOTIDE SEQUENCE</scope>
</reference>
<evidence type="ECO:0000259" key="1">
    <source>
        <dbReference type="Pfam" id="PF01973"/>
    </source>
</evidence>
<evidence type="ECO:0000313" key="5">
    <source>
        <dbReference type="EMBL" id="CAB4205383.1"/>
    </source>
</evidence>
<dbReference type="Gene3D" id="3.40.50.150">
    <property type="entry name" value="Vaccinia Virus protein VP39"/>
    <property type="match status" value="1"/>
</dbReference>